<dbReference type="PANTHER" id="PTHR42877">
    <property type="entry name" value="L-ORNITHINE N(5)-MONOOXYGENASE-RELATED"/>
    <property type="match status" value="1"/>
</dbReference>
<dbReference type="PANTHER" id="PTHR42877:SF5">
    <property type="entry name" value="L-ORNITHINE N(5)-MONOOXYGENASE-RELATED"/>
    <property type="match status" value="1"/>
</dbReference>
<name>A0AAN4YLG7_ASPOZ</name>
<dbReference type="Gene3D" id="3.50.50.60">
    <property type="entry name" value="FAD/NAD(P)-binding domain"/>
    <property type="match status" value="1"/>
</dbReference>
<gene>
    <name evidence="5" type="ORF">Aory04_000872300</name>
</gene>
<proteinExistence type="inferred from homology"/>
<dbReference type="InterPro" id="IPR036188">
    <property type="entry name" value="FAD/NAD-bd_sf"/>
</dbReference>
<keyword evidence="4" id="KW-0274">FAD</keyword>
<dbReference type="SUPFAM" id="SSF51905">
    <property type="entry name" value="FAD/NAD(P)-binding domain"/>
    <property type="match status" value="1"/>
</dbReference>
<dbReference type="AlphaFoldDB" id="A0AAN4YLG7"/>
<sequence>MINPDPGCGVDIPAPFYSLSFAPNAEFSRFFPKQQEVLQYLESVALRYDISGHVVGNTEWIGASFEDSTKTWLIKLRDVKSGQEYIQESKILVSAVGGLTNPNPFHIDGIERFQGSMIHTARWDHSVSLSDKDVVVIGNGCKSDIYSPWFSP</sequence>
<protein>
    <submittedName>
        <fullName evidence="5">Unnamed protein product</fullName>
    </submittedName>
</protein>
<evidence type="ECO:0000256" key="4">
    <source>
        <dbReference type="ARBA" id="ARBA00022827"/>
    </source>
</evidence>
<evidence type="ECO:0000256" key="2">
    <source>
        <dbReference type="ARBA" id="ARBA00010139"/>
    </source>
</evidence>
<dbReference type="EMBL" id="BSYA01000112">
    <property type="protein sequence ID" value="GMG33143.1"/>
    <property type="molecule type" value="Genomic_DNA"/>
</dbReference>
<comment type="similarity">
    <text evidence="2">Belongs to the FAD-binding monooxygenase family.</text>
</comment>
<evidence type="ECO:0000256" key="3">
    <source>
        <dbReference type="ARBA" id="ARBA00022630"/>
    </source>
</evidence>
<comment type="cofactor">
    <cofactor evidence="1">
        <name>FAD</name>
        <dbReference type="ChEBI" id="CHEBI:57692"/>
    </cofactor>
</comment>
<reference evidence="5" key="1">
    <citation type="submission" date="2023-04" db="EMBL/GenBank/DDBJ databases">
        <title>Aspergillus oryzae NBRC 4228.</title>
        <authorList>
            <person name="Ichikawa N."/>
            <person name="Sato H."/>
            <person name="Tonouchi N."/>
        </authorList>
    </citation>
    <scope>NUCLEOTIDE SEQUENCE</scope>
    <source>
        <strain evidence="5">NBRC 4228</strain>
    </source>
</reference>
<evidence type="ECO:0000313" key="5">
    <source>
        <dbReference type="EMBL" id="GMG33143.1"/>
    </source>
</evidence>
<evidence type="ECO:0000313" key="6">
    <source>
        <dbReference type="Proteomes" id="UP001165205"/>
    </source>
</evidence>
<accession>A0AAN4YLG7</accession>
<keyword evidence="3" id="KW-0285">Flavoprotein</keyword>
<organism evidence="5 6">
    <name type="scientific">Aspergillus oryzae</name>
    <name type="common">Yellow koji mold</name>
    <dbReference type="NCBI Taxonomy" id="5062"/>
    <lineage>
        <taxon>Eukaryota</taxon>
        <taxon>Fungi</taxon>
        <taxon>Dikarya</taxon>
        <taxon>Ascomycota</taxon>
        <taxon>Pezizomycotina</taxon>
        <taxon>Eurotiomycetes</taxon>
        <taxon>Eurotiomycetidae</taxon>
        <taxon>Eurotiales</taxon>
        <taxon>Aspergillaceae</taxon>
        <taxon>Aspergillus</taxon>
        <taxon>Aspergillus subgen. Circumdati</taxon>
    </lineage>
</organism>
<comment type="caution">
    <text evidence="5">The sequence shown here is derived from an EMBL/GenBank/DDBJ whole genome shotgun (WGS) entry which is preliminary data.</text>
</comment>
<dbReference type="Proteomes" id="UP001165205">
    <property type="component" value="Unassembled WGS sequence"/>
</dbReference>
<evidence type="ECO:0000256" key="1">
    <source>
        <dbReference type="ARBA" id="ARBA00001974"/>
    </source>
</evidence>
<dbReference type="InterPro" id="IPR051209">
    <property type="entry name" value="FAD-bind_Monooxygenase_sf"/>
</dbReference>